<comment type="caution">
    <text evidence="2">The sequence shown here is derived from an EMBL/GenBank/DDBJ whole genome shotgun (WGS) entry which is preliminary data.</text>
</comment>
<reference evidence="2 3" key="1">
    <citation type="submission" date="2015-07" db="EMBL/GenBank/DDBJ databases">
        <title>Comparative genomics of the Sigatoka disease complex on banana suggests a link between parallel evolutionary changes in Pseudocercospora fijiensis and Pseudocercospora eumusae and increased virulence on the banana host.</title>
        <authorList>
            <person name="Chang T.-C."/>
            <person name="Salvucci A."/>
            <person name="Crous P.W."/>
            <person name="Stergiopoulos I."/>
        </authorList>
    </citation>
    <scope>NUCLEOTIDE SEQUENCE [LARGE SCALE GENOMIC DNA]</scope>
    <source>
        <strain evidence="2 3">CBS 116634</strain>
    </source>
</reference>
<evidence type="ECO:0000313" key="3">
    <source>
        <dbReference type="Proteomes" id="UP000073492"/>
    </source>
</evidence>
<name>A0A139IC39_9PEZI</name>
<gene>
    <name evidence="2" type="ORF">AC579_2040</name>
</gene>
<dbReference type="OrthoDB" id="10445501at2759"/>
<sequence length="195" mass="21903">MTKEDIGKAAEDRVNKSLYGFEANVECDLLLIIDAIFPDKITRDLKRPVGTTIVLARPEKMTNGRGKIIQQDGEFLTLLADTLLMLVEESNGEYSHYSSNPTLAQALKYIASEGMSLTIQQDFSDEAKTASRTKLISRPVLHLGSARETGKMQYYPPKLERPTRMDRAKEVSEAAEEDEKRPESPDSESKDYKLT</sequence>
<dbReference type="AlphaFoldDB" id="A0A139IC39"/>
<feature type="region of interest" description="Disordered" evidence="1">
    <location>
        <begin position="147"/>
        <end position="195"/>
    </location>
</feature>
<evidence type="ECO:0000256" key="1">
    <source>
        <dbReference type="SAM" id="MobiDB-lite"/>
    </source>
</evidence>
<accession>A0A139IC39</accession>
<organism evidence="2 3">
    <name type="scientific">Pseudocercospora musae</name>
    <dbReference type="NCBI Taxonomy" id="113226"/>
    <lineage>
        <taxon>Eukaryota</taxon>
        <taxon>Fungi</taxon>
        <taxon>Dikarya</taxon>
        <taxon>Ascomycota</taxon>
        <taxon>Pezizomycotina</taxon>
        <taxon>Dothideomycetes</taxon>
        <taxon>Dothideomycetidae</taxon>
        <taxon>Mycosphaerellales</taxon>
        <taxon>Mycosphaerellaceae</taxon>
        <taxon>Pseudocercospora</taxon>
    </lineage>
</organism>
<dbReference type="Proteomes" id="UP000073492">
    <property type="component" value="Unassembled WGS sequence"/>
</dbReference>
<evidence type="ECO:0000313" key="2">
    <source>
        <dbReference type="EMBL" id="KXT12270.1"/>
    </source>
</evidence>
<keyword evidence="3" id="KW-1185">Reference proteome</keyword>
<protein>
    <submittedName>
        <fullName evidence="2">Uncharacterized protein</fullName>
    </submittedName>
</protein>
<feature type="compositionally biased region" description="Basic and acidic residues" evidence="1">
    <location>
        <begin position="158"/>
        <end position="195"/>
    </location>
</feature>
<dbReference type="EMBL" id="LFZO01000158">
    <property type="protein sequence ID" value="KXT12270.1"/>
    <property type="molecule type" value="Genomic_DNA"/>
</dbReference>
<proteinExistence type="predicted"/>